<feature type="transmembrane region" description="Helical" evidence="1">
    <location>
        <begin position="25"/>
        <end position="46"/>
    </location>
</feature>
<comment type="caution">
    <text evidence="2">The sequence shown here is derived from an EMBL/GenBank/DDBJ whole genome shotgun (WGS) entry which is preliminary data.</text>
</comment>
<sequence>MAILYGCRLIEAVNRLRREEKGAQAIEWVLLALVVIALMAGVSKYFQTESNTQGLAKALLTKLQNWVEGL</sequence>
<keyword evidence="3" id="KW-1185">Reference proteome</keyword>
<name>A0A292YKP7_9BACL</name>
<keyword evidence="1" id="KW-1133">Transmembrane helix</keyword>
<reference evidence="3" key="1">
    <citation type="submission" date="2017-07" db="EMBL/GenBank/DDBJ databases">
        <title>Draft genome sequence of Effusibacillus lacus strain skLN1.</title>
        <authorList>
            <person name="Watanabe M."/>
            <person name="Kojima H."/>
            <person name="Fukui M."/>
        </authorList>
    </citation>
    <scope>NUCLEOTIDE SEQUENCE [LARGE SCALE GENOMIC DNA]</scope>
    <source>
        <strain evidence="3">skLN1</strain>
    </source>
</reference>
<dbReference type="AlphaFoldDB" id="A0A292YKP7"/>
<proteinExistence type="predicted"/>
<evidence type="ECO:0000313" key="2">
    <source>
        <dbReference type="EMBL" id="GAX89481.1"/>
    </source>
</evidence>
<accession>A0A292YKP7</accession>
<keyword evidence="1" id="KW-0472">Membrane</keyword>
<evidence type="ECO:0000313" key="3">
    <source>
        <dbReference type="Proteomes" id="UP000217785"/>
    </source>
</evidence>
<organism evidence="2 3">
    <name type="scientific">Effusibacillus lacus</name>
    <dbReference type="NCBI Taxonomy" id="1348429"/>
    <lineage>
        <taxon>Bacteria</taxon>
        <taxon>Bacillati</taxon>
        <taxon>Bacillota</taxon>
        <taxon>Bacilli</taxon>
        <taxon>Bacillales</taxon>
        <taxon>Alicyclobacillaceae</taxon>
        <taxon>Effusibacillus</taxon>
    </lineage>
</organism>
<protein>
    <submittedName>
        <fullName evidence="2">Uncharacterized protein</fullName>
    </submittedName>
</protein>
<dbReference type="Proteomes" id="UP000217785">
    <property type="component" value="Unassembled WGS sequence"/>
</dbReference>
<keyword evidence="1" id="KW-0812">Transmembrane</keyword>
<evidence type="ECO:0000256" key="1">
    <source>
        <dbReference type="SAM" id="Phobius"/>
    </source>
</evidence>
<dbReference type="EMBL" id="BDUF01000022">
    <property type="protein sequence ID" value="GAX89481.1"/>
    <property type="molecule type" value="Genomic_DNA"/>
</dbReference>